<evidence type="ECO:0000313" key="3">
    <source>
        <dbReference type="EMBL" id="KAL3837716.1"/>
    </source>
</evidence>
<accession>A0ABD3TM92</accession>
<name>A0ABD3TM92_9LAMI</name>
<reference evidence="3 4" key="1">
    <citation type="submission" date="2024-12" db="EMBL/GenBank/DDBJ databases">
        <title>The unique morphological basis and parallel evolutionary history of personate flowers in Penstemon.</title>
        <authorList>
            <person name="Depatie T.H."/>
            <person name="Wessinger C.A."/>
        </authorList>
    </citation>
    <scope>NUCLEOTIDE SEQUENCE [LARGE SCALE GENOMIC DNA]</scope>
    <source>
        <strain evidence="3">WTNN_2</strain>
        <tissue evidence="3">Leaf</tissue>
    </source>
</reference>
<feature type="compositionally biased region" description="Low complexity" evidence="1">
    <location>
        <begin position="338"/>
        <end position="357"/>
    </location>
</feature>
<feature type="domain" description="Retrotransposon gag" evidence="2">
    <location>
        <begin position="96"/>
        <end position="188"/>
    </location>
</feature>
<feature type="compositionally biased region" description="Polar residues" evidence="1">
    <location>
        <begin position="327"/>
        <end position="337"/>
    </location>
</feature>
<sequence>MVNPIQVAPEEPNNRNRPINEYGTPKLDELGSCIIRPTITALNFELKPVMFNMLNAAGQFGGHSSEDPHSHLMKFMMISDSFIMAGVTKEALRLMLFPYSLRDLGKDWLDSLQPQSISTWEDLTGKFLRKFFPPPKTTKLRNDILAFRQLDQESLYEAWERFKEMLKKCQHHGIAEYILMQTFYNGLHGPTRALVDATAGGTMLSKSYDESWEILDTMSYNNHSWTSKRATSAKSTPGRLELDAITALSAQMAILSNKVDKLGQKPEVVQQVQSMPPSCVTCGGAHTYDMCPGNPEAVNYLGNNYRNNQGHPPYQNNNYIPHWQKHPNFSWSNPNNAQQQPHQHQSYQHPQGGHQSSAPPGFQDRQKQPVESKHSWEDAFGDFMKHTTKYMVANDSKLQDVFKNQQEHSVALRNLQTQMGQVAQALSARPPGALPSTTESPNQCPIEHCKAISLRSGKEYEGPVVPNENSIETM</sequence>
<organism evidence="3 4">
    <name type="scientific">Penstemon smallii</name>
    <dbReference type="NCBI Taxonomy" id="265156"/>
    <lineage>
        <taxon>Eukaryota</taxon>
        <taxon>Viridiplantae</taxon>
        <taxon>Streptophyta</taxon>
        <taxon>Embryophyta</taxon>
        <taxon>Tracheophyta</taxon>
        <taxon>Spermatophyta</taxon>
        <taxon>Magnoliopsida</taxon>
        <taxon>eudicotyledons</taxon>
        <taxon>Gunneridae</taxon>
        <taxon>Pentapetalae</taxon>
        <taxon>asterids</taxon>
        <taxon>lamiids</taxon>
        <taxon>Lamiales</taxon>
        <taxon>Plantaginaceae</taxon>
        <taxon>Cheloneae</taxon>
        <taxon>Penstemon</taxon>
    </lineage>
</organism>
<dbReference type="EMBL" id="JBJXBP010000003">
    <property type="protein sequence ID" value="KAL3837716.1"/>
    <property type="molecule type" value="Genomic_DNA"/>
</dbReference>
<feature type="region of interest" description="Disordered" evidence="1">
    <location>
        <begin position="1"/>
        <end position="22"/>
    </location>
</feature>
<gene>
    <name evidence="3" type="ORF">ACJIZ3_022307</name>
</gene>
<dbReference type="PANTHER" id="PTHR33223:SF6">
    <property type="entry name" value="CCHC-TYPE DOMAIN-CONTAINING PROTEIN"/>
    <property type="match status" value="1"/>
</dbReference>
<dbReference type="PANTHER" id="PTHR33223">
    <property type="entry name" value="CCHC-TYPE DOMAIN-CONTAINING PROTEIN"/>
    <property type="match status" value="1"/>
</dbReference>
<dbReference type="Pfam" id="PF03732">
    <property type="entry name" value="Retrotrans_gag"/>
    <property type="match status" value="1"/>
</dbReference>
<comment type="caution">
    <text evidence="3">The sequence shown here is derived from an EMBL/GenBank/DDBJ whole genome shotgun (WGS) entry which is preliminary data.</text>
</comment>
<feature type="region of interest" description="Disordered" evidence="1">
    <location>
        <begin position="308"/>
        <end position="374"/>
    </location>
</feature>
<feature type="compositionally biased region" description="Basic and acidic residues" evidence="1">
    <location>
        <begin position="364"/>
        <end position="374"/>
    </location>
</feature>
<dbReference type="Proteomes" id="UP001634393">
    <property type="component" value="Unassembled WGS sequence"/>
</dbReference>
<feature type="compositionally biased region" description="Low complexity" evidence="1">
    <location>
        <begin position="9"/>
        <end position="21"/>
    </location>
</feature>
<evidence type="ECO:0000259" key="2">
    <source>
        <dbReference type="Pfam" id="PF03732"/>
    </source>
</evidence>
<feature type="compositionally biased region" description="Polar residues" evidence="1">
    <location>
        <begin position="308"/>
        <end position="319"/>
    </location>
</feature>
<protein>
    <recommendedName>
        <fullName evidence="2">Retrotransposon gag domain-containing protein</fullName>
    </recommendedName>
</protein>
<proteinExistence type="predicted"/>
<dbReference type="AlphaFoldDB" id="A0ABD3TM92"/>
<keyword evidence="4" id="KW-1185">Reference proteome</keyword>
<evidence type="ECO:0000313" key="4">
    <source>
        <dbReference type="Proteomes" id="UP001634393"/>
    </source>
</evidence>
<dbReference type="InterPro" id="IPR005162">
    <property type="entry name" value="Retrotrans_gag_dom"/>
</dbReference>
<evidence type="ECO:0000256" key="1">
    <source>
        <dbReference type="SAM" id="MobiDB-lite"/>
    </source>
</evidence>